<evidence type="ECO:0000259" key="11">
    <source>
        <dbReference type="PROSITE" id="PS50994"/>
    </source>
</evidence>
<protein>
    <submittedName>
        <fullName evidence="12">Gag-Pol polyprotein</fullName>
    </submittedName>
</protein>
<evidence type="ECO:0000256" key="5">
    <source>
        <dbReference type="ARBA" id="ARBA00022842"/>
    </source>
</evidence>
<feature type="domain" description="Integrase catalytic" evidence="11">
    <location>
        <begin position="116"/>
        <end position="234"/>
    </location>
</feature>
<dbReference type="GO" id="GO:0003887">
    <property type="term" value="F:DNA-directed DNA polymerase activity"/>
    <property type="evidence" value="ECO:0007669"/>
    <property type="project" value="UniProtKB-KW"/>
</dbReference>
<keyword evidence="1" id="KW-0540">Nuclease</keyword>
<evidence type="ECO:0000256" key="10">
    <source>
        <dbReference type="ARBA" id="ARBA00023268"/>
    </source>
</evidence>
<dbReference type="Pfam" id="PF07727">
    <property type="entry name" value="RVT_2"/>
    <property type="match status" value="1"/>
</dbReference>
<evidence type="ECO:0000256" key="2">
    <source>
        <dbReference type="ARBA" id="ARBA00022723"/>
    </source>
</evidence>
<evidence type="ECO:0000256" key="1">
    <source>
        <dbReference type="ARBA" id="ARBA00022722"/>
    </source>
</evidence>
<keyword evidence="10" id="KW-0511">Multifunctional enzyme</keyword>
<keyword evidence="4" id="KW-0378">Hydrolase</keyword>
<dbReference type="PROSITE" id="PS50994">
    <property type="entry name" value="INTEGRASE"/>
    <property type="match status" value="1"/>
</dbReference>
<proteinExistence type="predicted"/>
<dbReference type="CDD" id="cd09272">
    <property type="entry name" value="RNase_HI_RT_Ty1"/>
    <property type="match status" value="1"/>
</dbReference>
<accession>A0A6L2K2P7</accession>
<dbReference type="InterPro" id="IPR039537">
    <property type="entry name" value="Retrotran_Ty1/copia-like"/>
</dbReference>
<keyword evidence="3" id="KW-0255">Endonuclease</keyword>
<dbReference type="SUPFAM" id="SSF53098">
    <property type="entry name" value="Ribonuclease H-like"/>
    <property type="match status" value="1"/>
</dbReference>
<evidence type="ECO:0000256" key="9">
    <source>
        <dbReference type="ARBA" id="ARBA00023172"/>
    </source>
</evidence>
<dbReference type="PANTHER" id="PTHR42648">
    <property type="entry name" value="TRANSPOSASE, PUTATIVE-RELATED"/>
    <property type="match status" value="1"/>
</dbReference>
<comment type="caution">
    <text evidence="12">The sequence shown here is derived from an EMBL/GenBank/DDBJ whole genome shotgun (WGS) entry which is preliminary data.</text>
</comment>
<dbReference type="EMBL" id="BKCJ010001660">
    <property type="protein sequence ID" value="GEU43082.1"/>
    <property type="molecule type" value="Genomic_DNA"/>
</dbReference>
<dbReference type="GO" id="GO:0003676">
    <property type="term" value="F:nucleic acid binding"/>
    <property type="evidence" value="ECO:0007669"/>
    <property type="project" value="InterPro"/>
</dbReference>
<dbReference type="InterPro" id="IPR012337">
    <property type="entry name" value="RNaseH-like_sf"/>
</dbReference>
<evidence type="ECO:0000256" key="4">
    <source>
        <dbReference type="ARBA" id="ARBA00022801"/>
    </source>
</evidence>
<keyword evidence="8" id="KW-0808">Transferase</keyword>
<dbReference type="InterPro" id="IPR036397">
    <property type="entry name" value="RNaseH_sf"/>
</dbReference>
<keyword evidence="8" id="KW-0239">DNA-directed DNA polymerase</keyword>
<evidence type="ECO:0000313" key="12">
    <source>
        <dbReference type="EMBL" id="GEU43082.1"/>
    </source>
</evidence>
<gene>
    <name evidence="12" type="ORF">Tci_015060</name>
</gene>
<reference evidence="12" key="1">
    <citation type="journal article" date="2019" name="Sci. Rep.">
        <title>Draft genome of Tanacetum cinerariifolium, the natural source of mosquito coil.</title>
        <authorList>
            <person name="Yamashiro T."/>
            <person name="Shiraishi A."/>
            <person name="Satake H."/>
            <person name="Nakayama K."/>
        </authorList>
    </citation>
    <scope>NUCLEOTIDE SEQUENCE</scope>
</reference>
<name>A0A6L2K2P7_TANCI</name>
<dbReference type="Gene3D" id="3.30.420.10">
    <property type="entry name" value="Ribonuclease H-like superfamily/Ribonuclease H"/>
    <property type="match status" value="2"/>
</dbReference>
<keyword evidence="5" id="KW-0460">Magnesium</keyword>
<evidence type="ECO:0000256" key="8">
    <source>
        <dbReference type="ARBA" id="ARBA00022932"/>
    </source>
</evidence>
<evidence type="ECO:0000256" key="3">
    <source>
        <dbReference type="ARBA" id="ARBA00022759"/>
    </source>
</evidence>
<dbReference type="GO" id="GO:0046872">
    <property type="term" value="F:metal ion binding"/>
    <property type="evidence" value="ECO:0007669"/>
    <property type="project" value="UniProtKB-KW"/>
</dbReference>
<dbReference type="GO" id="GO:0003964">
    <property type="term" value="F:RNA-directed DNA polymerase activity"/>
    <property type="evidence" value="ECO:0007669"/>
    <property type="project" value="UniProtKB-KW"/>
</dbReference>
<dbReference type="InterPro" id="IPR001584">
    <property type="entry name" value="Integrase_cat-core"/>
</dbReference>
<organism evidence="12">
    <name type="scientific">Tanacetum cinerariifolium</name>
    <name type="common">Dalmatian daisy</name>
    <name type="synonym">Chrysanthemum cinerariifolium</name>
    <dbReference type="NCBI Taxonomy" id="118510"/>
    <lineage>
        <taxon>Eukaryota</taxon>
        <taxon>Viridiplantae</taxon>
        <taxon>Streptophyta</taxon>
        <taxon>Embryophyta</taxon>
        <taxon>Tracheophyta</taxon>
        <taxon>Spermatophyta</taxon>
        <taxon>Magnoliopsida</taxon>
        <taxon>eudicotyledons</taxon>
        <taxon>Gunneridae</taxon>
        <taxon>Pentapetalae</taxon>
        <taxon>asterids</taxon>
        <taxon>campanulids</taxon>
        <taxon>Asterales</taxon>
        <taxon>Asteraceae</taxon>
        <taxon>Asteroideae</taxon>
        <taxon>Anthemideae</taxon>
        <taxon>Anthemidinae</taxon>
        <taxon>Tanacetum</taxon>
    </lineage>
</organism>
<keyword evidence="2" id="KW-0479">Metal-binding</keyword>
<dbReference type="GO" id="GO:0006310">
    <property type="term" value="P:DNA recombination"/>
    <property type="evidence" value="ECO:0007669"/>
    <property type="project" value="UniProtKB-KW"/>
</dbReference>
<keyword evidence="6" id="KW-0229">DNA integration</keyword>
<evidence type="ECO:0000256" key="7">
    <source>
        <dbReference type="ARBA" id="ARBA00022918"/>
    </source>
</evidence>
<keyword evidence="9" id="KW-0233">DNA recombination</keyword>
<dbReference type="AlphaFoldDB" id="A0A6L2K2P7"/>
<dbReference type="GO" id="GO:0004519">
    <property type="term" value="F:endonuclease activity"/>
    <property type="evidence" value="ECO:0007669"/>
    <property type="project" value="UniProtKB-KW"/>
</dbReference>
<keyword evidence="8" id="KW-0548">Nucleotidyltransferase</keyword>
<keyword evidence="7" id="KW-0695">RNA-directed DNA polymerase</keyword>
<sequence length="715" mass="82348">MSNTSNDLQAAGSDTRPLMFDRTDYDSWAQRIQLYCMGKEKGVNILQSIDNGPYQMGNTRDTLGTADDGGVTLGIDKPRTYMLRQRLRRSFPDSNLKKDHLRSACQLGKSKKYAHKSKTVNTIKEVLHTLHMDLCGPMRVQSINGKKYILVIIDDYSKFTWVKFLRTKDETLENDVVERRNRTLVEAARTMLIFSKAPTFLWAEAVATACYTKNRSLIHTLHNKTPYDLVHDKKPGPTPKLLTHGPISSGLVPNSTTAIPYVPPTNQELEMLFQPMFDEYFDTPPVSQPKPSALAVHDLVFQPPPPALADHVLFFPTGTPTSFSIEEDAPQSICPVDDVSFVNIFALDPSSEATSCGDNIIGNPSRLVSTRKQLATDALWCFYNSVLSKVEPKTFKSVVIKDCWFKAMQEEIYEFDRLQVWELVPPSDCTMVIALKWIYKVKLDEYGDVLKNKARLEAIRIFIANAASKNTTVYQMDVKTAFLNGELKKEVYVSQPEGIVDPDHPHHILWMRSQLTDYGFAYKHIPLYCDNKSAIAICCNNAQHSRSKHIDIRHHFIREQVEKRVFKLYFVRTKYQLANIFTKALPRERFEFILPRLGMRSHLNHLPPKDKKNLTTAVNLWTRNLVIEQRVEDFQLGIESYQTQLNLTKPRWDATGFEYKHDFKKIESPRAVTFRDKYGVQMIMRFNEIHKFSDGTLHQMMRRWTTKSRNSRSTR</sequence>
<dbReference type="GO" id="GO:0015074">
    <property type="term" value="P:DNA integration"/>
    <property type="evidence" value="ECO:0007669"/>
    <property type="project" value="UniProtKB-KW"/>
</dbReference>
<dbReference type="InterPro" id="IPR013103">
    <property type="entry name" value="RVT_2"/>
</dbReference>
<dbReference type="PANTHER" id="PTHR42648:SF11">
    <property type="entry name" value="TRANSPOSON TY4-P GAG-POL POLYPROTEIN"/>
    <property type="match status" value="1"/>
</dbReference>
<evidence type="ECO:0000256" key="6">
    <source>
        <dbReference type="ARBA" id="ARBA00022908"/>
    </source>
</evidence>
<dbReference type="GO" id="GO:0016787">
    <property type="term" value="F:hydrolase activity"/>
    <property type="evidence" value="ECO:0007669"/>
    <property type="project" value="UniProtKB-KW"/>
</dbReference>